<dbReference type="Pfam" id="PF04075">
    <property type="entry name" value="F420H2_quin_red"/>
    <property type="match status" value="1"/>
</dbReference>
<name>A0ABT4TTE4_9ACTN</name>
<dbReference type="SUPFAM" id="SSF50475">
    <property type="entry name" value="FMN-binding split barrel"/>
    <property type="match status" value="1"/>
</dbReference>
<dbReference type="NCBIfam" id="TIGR00026">
    <property type="entry name" value="hi_GC_TIGR00026"/>
    <property type="match status" value="1"/>
</dbReference>
<dbReference type="EMBL" id="JAQFWP010000067">
    <property type="protein sequence ID" value="MDA2807959.1"/>
    <property type="molecule type" value="Genomic_DNA"/>
</dbReference>
<evidence type="ECO:0000256" key="2">
    <source>
        <dbReference type="ARBA" id="ARBA00049106"/>
    </source>
</evidence>
<evidence type="ECO:0000313" key="3">
    <source>
        <dbReference type="EMBL" id="MDA2807959.1"/>
    </source>
</evidence>
<dbReference type="Proteomes" id="UP001165685">
    <property type="component" value="Unassembled WGS sequence"/>
</dbReference>
<accession>A0ABT4TTE4</accession>
<organism evidence="3 4">
    <name type="scientific">Nocardiopsis suaedae</name>
    <dbReference type="NCBI Taxonomy" id="3018444"/>
    <lineage>
        <taxon>Bacteria</taxon>
        <taxon>Bacillati</taxon>
        <taxon>Actinomycetota</taxon>
        <taxon>Actinomycetes</taxon>
        <taxon>Streptosporangiales</taxon>
        <taxon>Nocardiopsidaceae</taxon>
        <taxon>Nocardiopsis</taxon>
    </lineage>
</organism>
<protein>
    <submittedName>
        <fullName evidence="3">Nitroreductase family deazaflavin-dependent oxidoreductase</fullName>
    </submittedName>
</protein>
<keyword evidence="4" id="KW-1185">Reference proteome</keyword>
<gene>
    <name evidence="3" type="ORF">O4U47_25835</name>
</gene>
<reference evidence="3" key="1">
    <citation type="submission" date="2023-01" db="EMBL/GenBank/DDBJ databases">
        <title>Draft genome sequence of Nocardiopsis sp. LSu2-4 isolated from halophytes.</title>
        <authorList>
            <person name="Duangmal K."/>
            <person name="Chantavorakit T."/>
        </authorList>
    </citation>
    <scope>NUCLEOTIDE SEQUENCE</scope>
    <source>
        <strain evidence="3">LSu2-4</strain>
    </source>
</reference>
<dbReference type="RefSeq" id="WP_270680576.1">
    <property type="nucleotide sequence ID" value="NZ_JAQFWP010000067.1"/>
</dbReference>
<dbReference type="PANTHER" id="PTHR39428">
    <property type="entry name" value="F420H(2)-DEPENDENT QUINONE REDUCTASE RV1261C"/>
    <property type="match status" value="1"/>
</dbReference>
<evidence type="ECO:0000256" key="1">
    <source>
        <dbReference type="ARBA" id="ARBA00008710"/>
    </source>
</evidence>
<comment type="similarity">
    <text evidence="1">Belongs to the F420H(2)-dependent quinone reductase family.</text>
</comment>
<comment type="caution">
    <text evidence="3">The sequence shown here is derived from an EMBL/GenBank/DDBJ whole genome shotgun (WGS) entry which is preliminary data.</text>
</comment>
<dbReference type="InterPro" id="IPR004378">
    <property type="entry name" value="F420H2_quin_Rdtase"/>
</dbReference>
<comment type="catalytic activity">
    <reaction evidence="2">
        <text>oxidized coenzyme F420-(gamma-L-Glu)(n) + a quinol + H(+) = reduced coenzyme F420-(gamma-L-Glu)(n) + a quinone</text>
        <dbReference type="Rhea" id="RHEA:39663"/>
        <dbReference type="Rhea" id="RHEA-COMP:12939"/>
        <dbReference type="Rhea" id="RHEA-COMP:14378"/>
        <dbReference type="ChEBI" id="CHEBI:15378"/>
        <dbReference type="ChEBI" id="CHEBI:24646"/>
        <dbReference type="ChEBI" id="CHEBI:132124"/>
        <dbReference type="ChEBI" id="CHEBI:133980"/>
        <dbReference type="ChEBI" id="CHEBI:139511"/>
    </reaction>
</comment>
<dbReference type="Gene3D" id="2.30.110.10">
    <property type="entry name" value="Electron Transport, Fmn-binding Protein, Chain A"/>
    <property type="match status" value="1"/>
</dbReference>
<sequence length="134" mass="14890">MLFGKEHVERYQETDGAEGHDWNGTTVLILTTTGRSSGLPRSTPLIYRSSGDAYAVVASNGGAADHPQWYKNIQADPEVGVQVLGDRFTARARTAGREEKERLWPVLAATWPDYDNYQAKTDRDIPVVILDRVS</sequence>
<evidence type="ECO:0000313" key="4">
    <source>
        <dbReference type="Proteomes" id="UP001165685"/>
    </source>
</evidence>
<proteinExistence type="inferred from homology"/>
<dbReference type="InterPro" id="IPR012349">
    <property type="entry name" value="Split_barrel_FMN-bd"/>
</dbReference>
<dbReference type="PANTHER" id="PTHR39428:SF3">
    <property type="entry name" value="DEAZAFLAVIN-DEPENDENT NITROREDUCTASE"/>
    <property type="match status" value="1"/>
</dbReference>